<sequence length="216" mass="24980">MLKKVIAVNSARKNMSTANLLQRALEGAREKGAQTEIIHLHDYNVNGCKGCMACKMLKNVPPKRCLQNDELAPILEKCVSADVLIVGSPIYMWQPGGFFRCFSERYLYPYFIYGNPKENYFPNKNQKIGLVFSMGAPVEMFPQFEKSLQVWEQLYQAMANGKIESVKAFRTWHVKPNSFPKYELDCLNEPERTTYNNEWIEKNLEEAYQMGKRLAE</sequence>
<evidence type="ECO:0000256" key="1">
    <source>
        <dbReference type="ARBA" id="ARBA00022630"/>
    </source>
</evidence>
<reference evidence="4" key="1">
    <citation type="submission" date="2016-10" db="EMBL/GenBank/DDBJ databases">
        <authorList>
            <person name="Benchimol M."/>
            <person name="Almeida L.G."/>
            <person name="Vasconcelos A.T."/>
            <person name="Perreira-Neves A."/>
            <person name="Rosa I.A."/>
            <person name="Tasca T."/>
            <person name="Bogo M.R."/>
            <person name="de Souza W."/>
        </authorList>
    </citation>
    <scope>NUCLEOTIDE SEQUENCE [LARGE SCALE GENOMIC DNA]</scope>
    <source>
        <strain evidence="4">K</strain>
    </source>
</reference>
<dbReference type="Gene3D" id="3.40.50.360">
    <property type="match status" value="1"/>
</dbReference>
<feature type="domain" description="NADPH-dependent FMN reductase-like" evidence="3">
    <location>
        <begin position="8"/>
        <end position="100"/>
    </location>
</feature>
<dbReference type="InterPro" id="IPR051796">
    <property type="entry name" value="ISF_SsuE-like"/>
</dbReference>
<dbReference type="SUPFAM" id="SSF52218">
    <property type="entry name" value="Flavoproteins"/>
    <property type="match status" value="1"/>
</dbReference>
<proteinExistence type="predicted"/>
<dbReference type="GO" id="GO:0016491">
    <property type="term" value="F:oxidoreductase activity"/>
    <property type="evidence" value="ECO:0007669"/>
    <property type="project" value="InterPro"/>
</dbReference>
<dbReference type="InterPro" id="IPR005025">
    <property type="entry name" value="FMN_Rdtase-like_dom"/>
</dbReference>
<dbReference type="PANTHER" id="PTHR43278">
    <property type="entry name" value="NAD(P)H-DEPENDENT FMN-CONTAINING OXIDOREDUCTASE YWQN-RELATED"/>
    <property type="match status" value="1"/>
</dbReference>
<keyword evidence="2" id="KW-0288">FMN</keyword>
<accession>A0A1J4K068</accession>
<dbReference type="PANTHER" id="PTHR43278:SF2">
    <property type="entry name" value="IRON-SULFUR FLAVOPROTEIN"/>
    <property type="match status" value="1"/>
</dbReference>
<evidence type="ECO:0000313" key="4">
    <source>
        <dbReference type="EMBL" id="OHT04338.1"/>
    </source>
</evidence>
<gene>
    <name evidence="4" type="primary">isf-9</name>
    <name evidence="4" type="ORF">TRFO_28163</name>
</gene>
<name>A0A1J4K068_9EUKA</name>
<dbReference type="AlphaFoldDB" id="A0A1J4K068"/>
<protein>
    <submittedName>
        <fullName evidence="4">Iron-sulfur flavoprotein</fullName>
    </submittedName>
</protein>
<evidence type="ECO:0000313" key="5">
    <source>
        <dbReference type="Proteomes" id="UP000179807"/>
    </source>
</evidence>
<organism evidence="4 5">
    <name type="scientific">Tritrichomonas foetus</name>
    <dbReference type="NCBI Taxonomy" id="1144522"/>
    <lineage>
        <taxon>Eukaryota</taxon>
        <taxon>Metamonada</taxon>
        <taxon>Parabasalia</taxon>
        <taxon>Tritrichomonadida</taxon>
        <taxon>Tritrichomonadidae</taxon>
        <taxon>Tritrichomonas</taxon>
    </lineage>
</organism>
<dbReference type="GeneID" id="94840712"/>
<keyword evidence="5" id="KW-1185">Reference proteome</keyword>
<keyword evidence="1" id="KW-0285">Flavoprotein</keyword>
<evidence type="ECO:0000256" key="2">
    <source>
        <dbReference type="ARBA" id="ARBA00022643"/>
    </source>
</evidence>
<dbReference type="Proteomes" id="UP000179807">
    <property type="component" value="Unassembled WGS sequence"/>
</dbReference>
<dbReference type="EMBL" id="MLAK01000796">
    <property type="protein sequence ID" value="OHT04338.1"/>
    <property type="molecule type" value="Genomic_DNA"/>
</dbReference>
<dbReference type="InterPro" id="IPR029039">
    <property type="entry name" value="Flavoprotein-like_sf"/>
</dbReference>
<evidence type="ECO:0000259" key="3">
    <source>
        <dbReference type="Pfam" id="PF03358"/>
    </source>
</evidence>
<dbReference type="Pfam" id="PF03358">
    <property type="entry name" value="FMN_red"/>
    <property type="match status" value="1"/>
</dbReference>
<comment type="caution">
    <text evidence="4">The sequence shown here is derived from an EMBL/GenBank/DDBJ whole genome shotgun (WGS) entry which is preliminary data.</text>
</comment>
<dbReference type="RefSeq" id="XP_068357474.1">
    <property type="nucleotide sequence ID" value="XM_068506008.1"/>
</dbReference>
<dbReference type="VEuPathDB" id="TrichDB:TRFO_28163"/>